<reference evidence="6" key="1">
    <citation type="submission" date="2022-03" db="EMBL/GenBank/DDBJ databases">
        <title>Genomic analyses of argali, domestic sheep and their hybrids provide insights into chromosomal evolution, heterosis and genetic basis of agronomic traits.</title>
        <authorList>
            <person name="Li M."/>
        </authorList>
    </citation>
    <scope>NUCLEOTIDE SEQUENCE</scope>
    <source>
        <strain evidence="6">CAU-MHL-2022a</strain>
        <tissue evidence="6">Skin</tissue>
    </source>
</reference>
<dbReference type="Pfam" id="PF00014">
    <property type="entry name" value="Kunitz_BPTI"/>
    <property type="match status" value="1"/>
</dbReference>
<dbReference type="InterPro" id="IPR036880">
    <property type="entry name" value="Kunitz_BPTI_sf"/>
</dbReference>
<evidence type="ECO:0000256" key="3">
    <source>
        <dbReference type="ARBA" id="ARBA00023157"/>
    </source>
</evidence>
<dbReference type="Proteomes" id="UP001214576">
    <property type="component" value="Unassembled WGS sequence"/>
</dbReference>
<dbReference type="SUPFAM" id="SSF57362">
    <property type="entry name" value="BPTI-like"/>
    <property type="match status" value="1"/>
</dbReference>
<dbReference type="PROSITE" id="PS00280">
    <property type="entry name" value="BPTI_KUNITZ_1"/>
    <property type="match status" value="1"/>
</dbReference>
<keyword evidence="2" id="KW-0964">Secreted</keyword>
<name>A0AAD4U694_OVIAM</name>
<dbReference type="PANTHER" id="PTHR10083:SF367">
    <property type="entry name" value="SPLEEN TRYPSIN INHIBITOR I"/>
    <property type="match status" value="1"/>
</dbReference>
<evidence type="ECO:0000256" key="1">
    <source>
        <dbReference type="ARBA" id="ARBA00004613"/>
    </source>
</evidence>
<comment type="subcellular location">
    <subcellularLocation>
        <location evidence="1">Secreted</location>
    </subcellularLocation>
</comment>
<evidence type="ECO:0000259" key="5">
    <source>
        <dbReference type="PROSITE" id="PS50279"/>
    </source>
</evidence>
<comment type="caution">
    <text evidence="6">The sequence shown here is derived from an EMBL/GenBank/DDBJ whole genome shotgun (WGS) entry which is preliminary data.</text>
</comment>
<gene>
    <name evidence="6" type="ORF">MG293_011952</name>
</gene>
<keyword evidence="3" id="KW-1015">Disulfide bond</keyword>
<dbReference type="PANTHER" id="PTHR10083">
    <property type="entry name" value="KUNITZ-TYPE PROTEASE INHIBITOR-RELATED"/>
    <property type="match status" value="1"/>
</dbReference>
<keyword evidence="4" id="KW-0732">Signal</keyword>
<proteinExistence type="predicted"/>
<evidence type="ECO:0000313" key="6">
    <source>
        <dbReference type="EMBL" id="KAI4538549.1"/>
    </source>
</evidence>
<evidence type="ECO:0000313" key="7">
    <source>
        <dbReference type="Proteomes" id="UP001214576"/>
    </source>
</evidence>
<dbReference type="AlphaFoldDB" id="A0AAD4U694"/>
<keyword evidence="7" id="KW-1185">Reference proteome</keyword>
<dbReference type="CDD" id="cd00109">
    <property type="entry name" value="Kunitz-type"/>
    <property type="match status" value="1"/>
</dbReference>
<dbReference type="PROSITE" id="PS50279">
    <property type="entry name" value="BPTI_KUNITZ_2"/>
    <property type="match status" value="1"/>
</dbReference>
<dbReference type="SMART" id="SM00131">
    <property type="entry name" value="KU"/>
    <property type="match status" value="1"/>
</dbReference>
<sequence>MNRLCHSAALFFLLVILVESTPGTQEPSCKSMKMNRLCLSAALLFLLVILVDGTPEDINKSHDHAASKPAFCLKPKLIGPCKAKKVRYFYDAKTGQCQRFFYGGCKGNLNNFQTIALCMKTCDHAAWSRRRHGKSHAPKL</sequence>
<evidence type="ECO:0000256" key="4">
    <source>
        <dbReference type="SAM" id="SignalP"/>
    </source>
</evidence>
<dbReference type="InterPro" id="IPR002223">
    <property type="entry name" value="Kunitz_BPTI"/>
</dbReference>
<accession>A0AAD4U694</accession>
<protein>
    <recommendedName>
        <fullName evidence="5">BPTI/Kunitz inhibitor domain-containing protein</fullName>
    </recommendedName>
</protein>
<dbReference type="EMBL" id="JAKZEL010000013">
    <property type="protein sequence ID" value="KAI4538549.1"/>
    <property type="molecule type" value="Genomic_DNA"/>
</dbReference>
<dbReference type="GO" id="GO:0005615">
    <property type="term" value="C:extracellular space"/>
    <property type="evidence" value="ECO:0007669"/>
    <property type="project" value="TreeGrafter"/>
</dbReference>
<dbReference type="FunFam" id="4.10.410.10:FF:000004">
    <property type="entry name" value="Tissue factor pathway inhibitor"/>
    <property type="match status" value="1"/>
</dbReference>
<feature type="signal peptide" evidence="4">
    <location>
        <begin position="1"/>
        <end position="20"/>
    </location>
</feature>
<dbReference type="InterPro" id="IPR050098">
    <property type="entry name" value="TFPI/VKTCI-like"/>
</dbReference>
<dbReference type="InterPro" id="IPR020901">
    <property type="entry name" value="Prtase_inh_Kunz-CS"/>
</dbReference>
<dbReference type="GO" id="GO:0004867">
    <property type="term" value="F:serine-type endopeptidase inhibitor activity"/>
    <property type="evidence" value="ECO:0007669"/>
    <property type="project" value="InterPro"/>
</dbReference>
<organism evidence="6 7">
    <name type="scientific">Ovis ammon polii</name>
    <dbReference type="NCBI Taxonomy" id="230172"/>
    <lineage>
        <taxon>Eukaryota</taxon>
        <taxon>Metazoa</taxon>
        <taxon>Chordata</taxon>
        <taxon>Craniata</taxon>
        <taxon>Vertebrata</taxon>
        <taxon>Euteleostomi</taxon>
        <taxon>Mammalia</taxon>
        <taxon>Eutheria</taxon>
        <taxon>Laurasiatheria</taxon>
        <taxon>Artiodactyla</taxon>
        <taxon>Ruminantia</taxon>
        <taxon>Pecora</taxon>
        <taxon>Bovidae</taxon>
        <taxon>Caprinae</taxon>
        <taxon>Ovis</taxon>
    </lineage>
</organism>
<dbReference type="PRINTS" id="PR00759">
    <property type="entry name" value="BASICPTASE"/>
</dbReference>
<feature type="chain" id="PRO_5042011911" description="BPTI/Kunitz inhibitor domain-containing protein" evidence="4">
    <location>
        <begin position="21"/>
        <end position="140"/>
    </location>
</feature>
<evidence type="ECO:0000256" key="2">
    <source>
        <dbReference type="ARBA" id="ARBA00022525"/>
    </source>
</evidence>
<feature type="domain" description="BPTI/Kunitz inhibitor" evidence="5">
    <location>
        <begin position="72"/>
        <end position="122"/>
    </location>
</feature>
<dbReference type="Gene3D" id="4.10.410.10">
    <property type="entry name" value="Pancreatic trypsin inhibitor Kunitz domain"/>
    <property type="match status" value="1"/>
</dbReference>